<dbReference type="KEGG" id="otm:OSB_24700"/>
<dbReference type="EMBL" id="CP012160">
    <property type="protein sequence ID" value="AKS47005.1"/>
    <property type="molecule type" value="Genomic_DNA"/>
</dbReference>
<keyword evidence="1" id="KW-0805">Transcription regulation</keyword>
<proteinExistence type="predicted"/>
<evidence type="ECO:0000256" key="1">
    <source>
        <dbReference type="ARBA" id="ARBA00023015"/>
    </source>
</evidence>
<dbReference type="InterPro" id="IPR018060">
    <property type="entry name" value="HTH_AraC"/>
</dbReference>
<dbReference type="GO" id="GO:0003700">
    <property type="term" value="F:DNA-binding transcription factor activity"/>
    <property type="evidence" value="ECO:0007669"/>
    <property type="project" value="InterPro"/>
</dbReference>
<evidence type="ECO:0000256" key="2">
    <source>
        <dbReference type="ARBA" id="ARBA00023125"/>
    </source>
</evidence>
<dbReference type="OrthoDB" id="9816011at2"/>
<dbReference type="STRING" id="1458307.OSB_24700"/>
<dbReference type="PANTHER" id="PTHR43280">
    <property type="entry name" value="ARAC-FAMILY TRANSCRIPTIONAL REGULATOR"/>
    <property type="match status" value="1"/>
</dbReference>
<organism evidence="4 5">
    <name type="scientific">Octadecabacter temperatus</name>
    <dbReference type="NCBI Taxonomy" id="1458307"/>
    <lineage>
        <taxon>Bacteria</taxon>
        <taxon>Pseudomonadati</taxon>
        <taxon>Pseudomonadota</taxon>
        <taxon>Alphaproteobacteria</taxon>
        <taxon>Rhodobacterales</taxon>
        <taxon>Roseobacteraceae</taxon>
        <taxon>Octadecabacter</taxon>
    </lineage>
</organism>
<accession>A0A0K0Y7W4</accession>
<dbReference type="PROSITE" id="PS01124">
    <property type="entry name" value="HTH_ARAC_FAMILY_2"/>
    <property type="match status" value="1"/>
</dbReference>
<dbReference type="PANTHER" id="PTHR43280:SF29">
    <property type="entry name" value="ARAC-FAMILY TRANSCRIPTIONAL REGULATOR"/>
    <property type="match status" value="1"/>
</dbReference>
<keyword evidence="5" id="KW-1185">Reference proteome</keyword>
<protein>
    <submittedName>
        <fullName evidence="4">DNA-binding transcriptional activator FeaR</fullName>
    </submittedName>
</protein>
<dbReference type="PATRIC" id="fig|1458307.3.peg.2492"/>
<name>A0A0K0Y7W4_9RHOB</name>
<keyword evidence="3" id="KW-0804">Transcription</keyword>
<reference evidence="4 5" key="1">
    <citation type="journal article" date="2015" name="Genome Announc.">
        <title>Closed Genome Sequence of Octadecabacter temperatus SB1, the First Mesophilic Species of the Genus Octadecabacter.</title>
        <authorList>
            <person name="Voget S."/>
            <person name="Billerbeck S."/>
            <person name="Simon M."/>
            <person name="Daniel R."/>
        </authorList>
    </citation>
    <scope>NUCLEOTIDE SEQUENCE [LARGE SCALE GENOMIC DNA]</scope>
    <source>
        <strain evidence="4 5">SB1</strain>
    </source>
</reference>
<dbReference type="Proteomes" id="UP000067444">
    <property type="component" value="Chromosome"/>
</dbReference>
<dbReference type="AlphaFoldDB" id="A0A0K0Y7W4"/>
<evidence type="ECO:0000313" key="4">
    <source>
        <dbReference type="EMBL" id="AKS47005.1"/>
    </source>
</evidence>
<gene>
    <name evidence="4" type="ORF">OSB_24700</name>
</gene>
<dbReference type="Gene3D" id="1.10.10.60">
    <property type="entry name" value="Homeodomain-like"/>
    <property type="match status" value="1"/>
</dbReference>
<dbReference type="GO" id="GO:0043565">
    <property type="term" value="F:sequence-specific DNA binding"/>
    <property type="evidence" value="ECO:0007669"/>
    <property type="project" value="InterPro"/>
</dbReference>
<dbReference type="Pfam" id="PF12833">
    <property type="entry name" value="HTH_18"/>
    <property type="match status" value="1"/>
</dbReference>
<dbReference type="SUPFAM" id="SSF46689">
    <property type="entry name" value="Homeodomain-like"/>
    <property type="match status" value="1"/>
</dbReference>
<evidence type="ECO:0000313" key="5">
    <source>
        <dbReference type="Proteomes" id="UP000067444"/>
    </source>
</evidence>
<sequence length="328" mass="35455">MPSLPIPLISSLVLGFLLLRMWLVDRRHGPLVLLLALCAVQGVIISMAQHYRVPGTLVLQPIIATFVPAMAWVAFQTTAVRNFQRSDLVHMAGPLLAVGALVTQPYLLDTLIPALFVGYGIAILWRSLKGADALPRLRLDAGDLPGRIWTIIGVALIGSAFTDVLIVAVQILGAAHLQPWIISIYSSAMLLVIGALSLSGALENAPSEEDETPEQEITELDTQIVARLDKLMAGEQLYLNPDLTLSRLSRRLIIPVKQLSTAINKVTGENVSRYINAARIKAAQDALVAGESVTNAMLASGFNTKSNFNREFLRVVGVAPSDWRSGQA</sequence>
<dbReference type="RefSeq" id="WP_049835255.1">
    <property type="nucleotide sequence ID" value="NZ_CP012160.1"/>
</dbReference>
<dbReference type="InterPro" id="IPR009057">
    <property type="entry name" value="Homeodomain-like_sf"/>
</dbReference>
<evidence type="ECO:0000256" key="3">
    <source>
        <dbReference type="ARBA" id="ARBA00023163"/>
    </source>
</evidence>
<dbReference type="SMART" id="SM00342">
    <property type="entry name" value="HTH_ARAC"/>
    <property type="match status" value="1"/>
</dbReference>
<keyword evidence="2 4" id="KW-0238">DNA-binding</keyword>